<feature type="compositionally biased region" description="Low complexity" evidence="1">
    <location>
        <begin position="345"/>
        <end position="356"/>
    </location>
</feature>
<dbReference type="EMBL" id="DF238821">
    <property type="protein sequence ID" value="GAC98791.1"/>
    <property type="molecule type" value="Genomic_DNA"/>
</dbReference>
<feature type="compositionally biased region" description="Basic residues" evidence="1">
    <location>
        <begin position="365"/>
        <end position="374"/>
    </location>
</feature>
<dbReference type="GeneID" id="24111657"/>
<feature type="region of interest" description="Disordered" evidence="1">
    <location>
        <begin position="55"/>
        <end position="137"/>
    </location>
</feature>
<sequence>MVPTATRNSDAKGKREADQGTLQTGKNDPEERAAQLAQLEALGNAFLSSFDLPSADMASEEQSSSRKKLSSKKRKRLAEQNVSPAQIEDAPAREQDEMDVLFGSTKASGRSTDASTSADAQERRQNSSKAKKQPKARVVQTVVYGGEARPDADELKEAKKGWKAFMSSKIDKIGAEDQASNTKLSTAEEEEEKQLVANDRLLSELLSTTLFAPGTGNTSKGKSNLSSNDTIARIMELSATDSQRKGQAIGRGWGENELKRQQLAKAPAAIRQGMRKAAGERRDKEREKAKELGTWHPSLKQAYSSQATATEMGLKKESRKRQRGLGMGIGKFQGGMLKLSSQEISKVNGKSKTGSGSSRGGKGQGKGKGKGKGK</sequence>
<evidence type="ECO:0000256" key="1">
    <source>
        <dbReference type="SAM" id="MobiDB-lite"/>
    </source>
</evidence>
<feature type="compositionally biased region" description="Basic residues" evidence="1">
    <location>
        <begin position="65"/>
        <end position="76"/>
    </location>
</feature>
<dbReference type="GO" id="GO:0000462">
    <property type="term" value="P:maturation of SSU-rRNA from tricistronic rRNA transcript (SSU-rRNA, 5.8S rRNA, LSU-rRNA)"/>
    <property type="evidence" value="ECO:0007669"/>
    <property type="project" value="TreeGrafter"/>
</dbReference>
<dbReference type="RefSeq" id="XP_012192378.1">
    <property type="nucleotide sequence ID" value="XM_012336988.1"/>
</dbReference>
<dbReference type="PANTHER" id="PTHR28096">
    <property type="entry name" value="PROTEIN FAF1"/>
    <property type="match status" value="1"/>
</dbReference>
<accession>R9PBP7</accession>
<gene>
    <name evidence="2" type="ORF">PHSY_006386</name>
</gene>
<dbReference type="OrthoDB" id="5556956at2759"/>
<evidence type="ECO:0000313" key="2">
    <source>
        <dbReference type="EMBL" id="GAC98791.1"/>
    </source>
</evidence>
<dbReference type="GO" id="GO:0005730">
    <property type="term" value="C:nucleolus"/>
    <property type="evidence" value="ECO:0007669"/>
    <property type="project" value="TreeGrafter"/>
</dbReference>
<dbReference type="PANTHER" id="PTHR28096:SF1">
    <property type="entry name" value="PROTEIN FAF1"/>
    <property type="match status" value="1"/>
</dbReference>
<protein>
    <submittedName>
        <fullName evidence="2">Uncharacterized protein</fullName>
    </submittedName>
</protein>
<evidence type="ECO:0000313" key="3">
    <source>
        <dbReference type="Proteomes" id="UP000014071"/>
    </source>
</evidence>
<feature type="compositionally biased region" description="Basic and acidic residues" evidence="1">
    <location>
        <begin position="277"/>
        <end position="293"/>
    </location>
</feature>
<keyword evidence="3" id="KW-1185">Reference proteome</keyword>
<dbReference type="InterPro" id="IPR053030">
    <property type="entry name" value="Ribosomal_biogenesis_FAF1-like"/>
</dbReference>
<feature type="compositionally biased region" description="Basic and acidic residues" evidence="1">
    <location>
        <begin position="9"/>
        <end position="18"/>
    </location>
</feature>
<reference evidence="3" key="1">
    <citation type="journal article" date="2013" name="Genome Announc.">
        <title>Draft genome sequence of the basidiomycetous yeast-like fungus Pseudozyma hubeiensis SY62, which produces an abundant amount of the biosurfactant mannosylerythritol lipids.</title>
        <authorList>
            <person name="Konishi M."/>
            <person name="Hatada Y."/>
            <person name="Horiuchi J."/>
        </authorList>
    </citation>
    <scope>NUCLEOTIDE SEQUENCE [LARGE SCALE GENOMIC DNA]</scope>
    <source>
        <strain evidence="3">SY62</strain>
    </source>
</reference>
<dbReference type="AlphaFoldDB" id="R9PBP7"/>
<feature type="region of interest" description="Disordered" evidence="1">
    <location>
        <begin position="1"/>
        <end position="33"/>
    </location>
</feature>
<feature type="region of interest" description="Disordered" evidence="1">
    <location>
        <begin position="236"/>
        <end position="374"/>
    </location>
</feature>
<name>R9PBP7_PSEHS</name>
<dbReference type="Proteomes" id="UP000014071">
    <property type="component" value="Unassembled WGS sequence"/>
</dbReference>
<feature type="compositionally biased region" description="Polar residues" evidence="1">
    <location>
        <begin position="105"/>
        <end position="119"/>
    </location>
</feature>
<proteinExistence type="predicted"/>
<organism evidence="2 3">
    <name type="scientific">Pseudozyma hubeiensis (strain SY62)</name>
    <name type="common">Yeast</name>
    <dbReference type="NCBI Taxonomy" id="1305764"/>
    <lineage>
        <taxon>Eukaryota</taxon>
        <taxon>Fungi</taxon>
        <taxon>Dikarya</taxon>
        <taxon>Basidiomycota</taxon>
        <taxon>Ustilaginomycotina</taxon>
        <taxon>Ustilaginomycetes</taxon>
        <taxon>Ustilaginales</taxon>
        <taxon>Ustilaginaceae</taxon>
        <taxon>Pseudozyma</taxon>
    </lineage>
</organism>
<dbReference type="STRING" id="1305764.R9PBP7"/>
<feature type="region of interest" description="Disordered" evidence="1">
    <location>
        <begin position="171"/>
        <end position="191"/>
    </location>
</feature>
<dbReference type="eggNOG" id="ENOG502S3VX">
    <property type="taxonomic scope" value="Eukaryota"/>
</dbReference>
<dbReference type="HOGENOM" id="CLU_051226_0_0_1"/>